<dbReference type="KEGG" id="cpoy:GP475_03080"/>
<keyword evidence="2" id="KW-1185">Reference proteome</keyword>
<evidence type="ECO:0000313" key="2">
    <source>
        <dbReference type="Proteomes" id="UP000516320"/>
    </source>
</evidence>
<protein>
    <submittedName>
        <fullName evidence="1">Uncharacterized protein</fullName>
    </submittedName>
</protein>
<dbReference type="EMBL" id="CP046884">
    <property type="protein sequence ID" value="QNQ89743.1"/>
    <property type="molecule type" value="Genomic_DNA"/>
</dbReference>
<proteinExistence type="predicted"/>
<name>A0A7H0SMG8_9CORY</name>
<sequence>MGDFRLGPGEQVQADLTAPLRTMVFPVLELVAMTGIFWIGIGWLDRGIVAVDMQQRNLVVLLWMALVVWRFIVPLLRSRRQRFILTNHRILVRAPKLRAPLDSIALRDVRGAARRRGGISLAVAGYRRPMFFPQIPRAKKVAAMIETHAPYCQQIATW</sequence>
<organism evidence="1 2">
    <name type="scientific">Corynebacterium poyangense</name>
    <dbReference type="NCBI Taxonomy" id="2684405"/>
    <lineage>
        <taxon>Bacteria</taxon>
        <taxon>Bacillati</taxon>
        <taxon>Actinomycetota</taxon>
        <taxon>Actinomycetes</taxon>
        <taxon>Mycobacteriales</taxon>
        <taxon>Corynebacteriaceae</taxon>
        <taxon>Corynebacterium</taxon>
    </lineage>
</organism>
<dbReference type="AlphaFoldDB" id="A0A7H0SMG8"/>
<dbReference type="Proteomes" id="UP000516320">
    <property type="component" value="Chromosome"/>
</dbReference>
<reference evidence="1 2" key="1">
    <citation type="submission" date="2019-12" db="EMBL/GenBank/DDBJ databases">
        <title>Corynebacterium sp. nov., isolated from feces of the Anser Albifrons in China.</title>
        <authorList>
            <person name="Liu Q."/>
        </authorList>
    </citation>
    <scope>NUCLEOTIDE SEQUENCE [LARGE SCALE GENOMIC DNA]</scope>
    <source>
        <strain evidence="1 2">4H37-19</strain>
    </source>
</reference>
<gene>
    <name evidence="1" type="ORF">GP475_03080</name>
</gene>
<evidence type="ECO:0000313" key="1">
    <source>
        <dbReference type="EMBL" id="QNQ89743.1"/>
    </source>
</evidence>
<dbReference type="RefSeq" id="WP_187975195.1">
    <property type="nucleotide sequence ID" value="NZ_CP046884.1"/>
</dbReference>
<accession>A0A7H0SMG8</accession>